<name>A0A0L7T9A4_9GAMM</name>
<gene>
    <name evidence="2" type="ORF">NG42_04180</name>
    <name evidence="3" type="ORF">NG43_01530</name>
</gene>
<dbReference type="Pfam" id="PF03724">
    <property type="entry name" value="META"/>
    <property type="match status" value="1"/>
</dbReference>
<evidence type="ECO:0000313" key="3">
    <source>
        <dbReference type="EMBL" id="KOC94924.1"/>
    </source>
</evidence>
<dbReference type="InterPro" id="IPR005184">
    <property type="entry name" value="DUF306_Meta_HslJ"/>
</dbReference>
<dbReference type="Proteomes" id="UP000036851">
    <property type="component" value="Unassembled WGS sequence"/>
</dbReference>
<evidence type="ECO:0000313" key="2">
    <source>
        <dbReference type="EMBL" id="KOC91954.1"/>
    </source>
</evidence>
<dbReference type="EMBL" id="JRXF01000002">
    <property type="protein sequence ID" value="KOC94924.1"/>
    <property type="molecule type" value="Genomic_DNA"/>
</dbReference>
<dbReference type="InterPro" id="IPR053147">
    <property type="entry name" value="Hsp_HslJ-like"/>
</dbReference>
<dbReference type="STRING" id="1560201.NG42_04180"/>
<comment type="caution">
    <text evidence="2">The sequence shown here is derived from an EMBL/GenBank/DDBJ whole genome shotgun (WGS) entry which is preliminary data.</text>
</comment>
<organism evidence="2 5">
    <name type="scientific">Winslowiella iniecta</name>
    <dbReference type="NCBI Taxonomy" id="1560201"/>
    <lineage>
        <taxon>Bacteria</taxon>
        <taxon>Pseudomonadati</taxon>
        <taxon>Pseudomonadota</taxon>
        <taxon>Gammaproteobacteria</taxon>
        <taxon>Enterobacterales</taxon>
        <taxon>Erwiniaceae</taxon>
        <taxon>Winslowiella</taxon>
    </lineage>
</organism>
<evidence type="ECO:0000313" key="5">
    <source>
        <dbReference type="Proteomes" id="UP000037088"/>
    </source>
</evidence>
<dbReference type="PANTHER" id="PTHR35535:SF1">
    <property type="entry name" value="HEAT SHOCK PROTEIN HSLJ"/>
    <property type="match status" value="1"/>
</dbReference>
<dbReference type="Gene3D" id="2.40.128.270">
    <property type="match status" value="1"/>
</dbReference>
<dbReference type="Proteomes" id="UP000037088">
    <property type="component" value="Unassembled WGS sequence"/>
</dbReference>
<evidence type="ECO:0000313" key="4">
    <source>
        <dbReference type="Proteomes" id="UP000036851"/>
    </source>
</evidence>
<dbReference type="RefSeq" id="WP_052898000.1">
    <property type="nucleotide sequence ID" value="NZ_JRXE01000004.1"/>
</dbReference>
<keyword evidence="5" id="KW-1185">Reference proteome</keyword>
<dbReference type="EMBL" id="JRXE01000004">
    <property type="protein sequence ID" value="KOC91954.1"/>
    <property type="molecule type" value="Genomic_DNA"/>
</dbReference>
<dbReference type="InterPro" id="IPR038670">
    <property type="entry name" value="HslJ-like_sf"/>
</dbReference>
<reference evidence="4 5" key="1">
    <citation type="journal article" date="2015" name="Int. J. Syst. Evol. Microbiol.">
        <title>Erwinia iniecta sp. nov., isolated from Russian wheat aphids (Diuraphis noxia).</title>
        <authorList>
            <person name="Campillo T."/>
            <person name="Luna E."/>
            <person name="Portier P."/>
            <person name="Fischer-Le Saux M."/>
            <person name="Lapitan N."/>
            <person name="Tisserat N.A."/>
            <person name="Leach J.E."/>
        </authorList>
    </citation>
    <scope>NUCLEOTIDE SEQUENCE [LARGE SCALE GENOMIC DNA]</scope>
    <source>
        <strain evidence="2 5">B120</strain>
        <strain evidence="3 4">B149</strain>
    </source>
</reference>
<dbReference type="AlphaFoldDB" id="A0A0L7T9A4"/>
<dbReference type="PANTHER" id="PTHR35535">
    <property type="entry name" value="HEAT SHOCK PROTEIN HSLJ"/>
    <property type="match status" value="1"/>
</dbReference>
<protein>
    <submittedName>
        <fullName evidence="2">Heat-inducible protein</fullName>
    </submittedName>
</protein>
<proteinExistence type="predicted"/>
<feature type="domain" description="DUF306" evidence="1">
    <location>
        <begin position="27"/>
        <end position="131"/>
    </location>
</feature>
<dbReference type="PATRIC" id="fig|1560201.3.peg.902"/>
<dbReference type="PROSITE" id="PS51257">
    <property type="entry name" value="PROKAR_LIPOPROTEIN"/>
    <property type="match status" value="1"/>
</dbReference>
<dbReference type="OrthoDB" id="5600341at2"/>
<accession>A0A0L7T9A4</accession>
<evidence type="ECO:0000259" key="1">
    <source>
        <dbReference type="Pfam" id="PF03724"/>
    </source>
</evidence>
<sequence length="137" mass="14636">MKKILPLALLVLMASGCSRDESGIDAQQLANHSFSLQSVDGVNVSDDAQKQPEIAFSSDLRVSGVMCNRFFGQGELNGDVLTVKQIGSTRMMCSDSQLSNWDGVISDVLNNGATLKLEQGSLTLTGNGHTLKYQAAK</sequence>